<dbReference type="Proteomes" id="UP000076335">
    <property type="component" value="Unassembled WGS sequence"/>
</dbReference>
<dbReference type="PANTHER" id="PTHR11927:SF9">
    <property type="entry name" value="L-FUCOSYLTRANSFERASE"/>
    <property type="match status" value="1"/>
</dbReference>
<evidence type="ECO:0000256" key="2">
    <source>
        <dbReference type="ARBA" id="ARBA00022679"/>
    </source>
</evidence>
<dbReference type="Gene3D" id="3.40.50.11350">
    <property type="match status" value="1"/>
</dbReference>
<evidence type="ECO:0008006" key="5">
    <source>
        <dbReference type="Google" id="ProtNLM"/>
    </source>
</evidence>
<comment type="caution">
    <text evidence="3">The sequence shown here is derived from an EMBL/GenBank/DDBJ whole genome shotgun (WGS) entry which is preliminary data.</text>
</comment>
<dbReference type="Pfam" id="PF01531">
    <property type="entry name" value="Glyco_transf_11"/>
    <property type="match status" value="1"/>
</dbReference>
<dbReference type="InterPro" id="IPR002516">
    <property type="entry name" value="Glyco_trans_11"/>
</dbReference>
<organism evidence="3 4">
    <name type="scientific">Thalassospira lucentensis</name>
    <dbReference type="NCBI Taxonomy" id="168935"/>
    <lineage>
        <taxon>Bacteria</taxon>
        <taxon>Pseudomonadati</taxon>
        <taxon>Pseudomonadota</taxon>
        <taxon>Alphaproteobacteria</taxon>
        <taxon>Rhodospirillales</taxon>
        <taxon>Thalassospiraceae</taxon>
        <taxon>Thalassospira</taxon>
    </lineage>
</organism>
<accession>A0A154L8H4</accession>
<dbReference type="GO" id="GO:0005975">
    <property type="term" value="P:carbohydrate metabolic process"/>
    <property type="evidence" value="ECO:0007669"/>
    <property type="project" value="InterPro"/>
</dbReference>
<dbReference type="CDD" id="cd11301">
    <property type="entry name" value="Fut1_Fut2_like"/>
    <property type="match status" value="1"/>
</dbReference>
<dbReference type="EMBL" id="LPVY01000005">
    <property type="protein sequence ID" value="KZB66855.1"/>
    <property type="molecule type" value="Genomic_DNA"/>
</dbReference>
<evidence type="ECO:0000313" key="3">
    <source>
        <dbReference type="EMBL" id="KZB66855.1"/>
    </source>
</evidence>
<reference evidence="3 4" key="1">
    <citation type="submission" date="2015-12" db="EMBL/GenBank/DDBJ databases">
        <title>Genome sequence of Thalassospira lucentensis MCCC 1A02072.</title>
        <authorList>
            <person name="Lu L."/>
            <person name="Lai Q."/>
            <person name="Shao Z."/>
            <person name="Qian P."/>
        </authorList>
    </citation>
    <scope>NUCLEOTIDE SEQUENCE [LARGE SCALE GENOMIC DNA]</scope>
    <source>
        <strain evidence="3 4">MCCC 1A02072</strain>
    </source>
</reference>
<dbReference type="GO" id="GO:0016020">
    <property type="term" value="C:membrane"/>
    <property type="evidence" value="ECO:0007669"/>
    <property type="project" value="InterPro"/>
</dbReference>
<dbReference type="GO" id="GO:0008107">
    <property type="term" value="F:galactoside 2-alpha-L-fucosyltransferase activity"/>
    <property type="evidence" value="ECO:0007669"/>
    <property type="project" value="InterPro"/>
</dbReference>
<gene>
    <name evidence="3" type="ORF">AUP42_15115</name>
</gene>
<evidence type="ECO:0000313" key="4">
    <source>
        <dbReference type="Proteomes" id="UP000076335"/>
    </source>
</evidence>
<dbReference type="OrthoDB" id="9794601at2"/>
<sequence length="292" mass="34749">MKNIIVSRLNGGLGNQMFQYSVGRAISLCTGRELYLETGNLERDSLRESLIQNFNINCTFVNEQFLEKKMFWPIKLTRRFPKLPHPKSYTRYVREKSFFYDKSVFSIRGDICLEGYWQSPKYFQFIESELLKEFSLKKKISHYRRMISNKILNENSVSIHIRRGDYVSDPKTNSYHGTCSLEWYKNSMKFIERSISNPNYFIFSDDLDWAKQNISSNHSINYVENQNDGKDFEDLYIMSLCKHNIISNSSFSWWAAWMNKNPSKIIVHPKKWFNVTHVDTRDLIPDNWIEMP</sequence>
<proteinExistence type="predicted"/>
<keyword evidence="2" id="KW-0808">Transferase</keyword>
<dbReference type="RefSeq" id="WP_062950199.1">
    <property type="nucleotide sequence ID" value="NZ_LPVY01000005.1"/>
</dbReference>
<name>A0A154L8H4_9PROT</name>
<dbReference type="PANTHER" id="PTHR11927">
    <property type="entry name" value="GALACTOSIDE 2-L-FUCOSYLTRANSFERASE"/>
    <property type="match status" value="1"/>
</dbReference>
<evidence type="ECO:0000256" key="1">
    <source>
        <dbReference type="ARBA" id="ARBA00022676"/>
    </source>
</evidence>
<dbReference type="AlphaFoldDB" id="A0A154L8H4"/>
<keyword evidence="1" id="KW-0328">Glycosyltransferase</keyword>
<protein>
    <recommendedName>
        <fullName evidence="5">Alpha-1,2-fucosyltransferase</fullName>
    </recommendedName>
</protein>